<dbReference type="PANTHER" id="PTHR36118:SF1">
    <property type="entry name" value="ION-TRANSLOCATING OXIDOREDUCTASE COMPLEX SUBUNIT G"/>
    <property type="match status" value="1"/>
</dbReference>
<comment type="function">
    <text evidence="6">Part of a membrane-bound complex that couples electron transfer with translocation of ions across the membrane.</text>
</comment>
<sequence length="199" mass="21285">MNRTASAIILLAVAGLGIGLTWLAQQQALPLVEEQRAAIENRRLLDVLPPGQYESRPLLLEAAQQPDSLLLGGTLMLQGGQPTAVVLQSRTQGYGGPLELMIGIGMNGRLLGIKTLSHSETPGLGAKIADQGSPWLQHFLGKSRADTPDADWNLKKDGGQFDQIAGATITSRAATHAIHDALRYFDEHQAQLTGKTAHE</sequence>
<dbReference type="AlphaFoldDB" id="A0A0C2HYL3"/>
<dbReference type="OrthoDB" id="9784165at2"/>
<comment type="subunit">
    <text evidence="6">The complex is composed of six subunits: RnfA, RnfB, RnfC, RnfD, RnfE and RnfG.</text>
</comment>
<evidence type="ECO:0000256" key="4">
    <source>
        <dbReference type="ARBA" id="ARBA00022643"/>
    </source>
</evidence>
<dbReference type="GO" id="GO:0009055">
    <property type="term" value="F:electron transfer activity"/>
    <property type="evidence" value="ECO:0007669"/>
    <property type="project" value="InterPro"/>
</dbReference>
<dbReference type="InterPro" id="IPR007329">
    <property type="entry name" value="FMN-bd"/>
</dbReference>
<dbReference type="EC" id="7.-.-.-" evidence="6"/>
<dbReference type="EMBL" id="JXDG01000056">
    <property type="protein sequence ID" value="KIH82176.1"/>
    <property type="molecule type" value="Genomic_DNA"/>
</dbReference>
<evidence type="ECO:0000259" key="7">
    <source>
        <dbReference type="SMART" id="SM00900"/>
    </source>
</evidence>
<dbReference type="PANTHER" id="PTHR36118">
    <property type="entry name" value="ION-TRANSLOCATING OXIDOREDUCTASE COMPLEX SUBUNIT G"/>
    <property type="match status" value="1"/>
</dbReference>
<evidence type="ECO:0000313" key="9">
    <source>
        <dbReference type="Proteomes" id="UP000031535"/>
    </source>
</evidence>
<keyword evidence="5 6" id="KW-0249">Electron transport</keyword>
<proteinExistence type="inferred from homology"/>
<keyword evidence="2 6" id="KW-0597">Phosphoprotein</keyword>
<evidence type="ECO:0000256" key="1">
    <source>
        <dbReference type="ARBA" id="ARBA00022448"/>
    </source>
</evidence>
<comment type="subcellular location">
    <subcellularLocation>
        <location evidence="6">Cell inner membrane</location>
        <topology evidence="6">Single-pass membrane protein</topology>
    </subcellularLocation>
</comment>
<evidence type="ECO:0000256" key="5">
    <source>
        <dbReference type="ARBA" id="ARBA00022982"/>
    </source>
</evidence>
<dbReference type="GO" id="GO:0022900">
    <property type="term" value="P:electron transport chain"/>
    <property type="evidence" value="ECO:0007669"/>
    <property type="project" value="UniProtKB-UniRule"/>
</dbReference>
<evidence type="ECO:0000313" key="8">
    <source>
        <dbReference type="EMBL" id="KIH82176.1"/>
    </source>
</evidence>
<dbReference type="Proteomes" id="UP000031535">
    <property type="component" value="Unassembled WGS sequence"/>
</dbReference>
<dbReference type="Pfam" id="PF04205">
    <property type="entry name" value="FMN_bind"/>
    <property type="match status" value="1"/>
</dbReference>
<comment type="similarity">
    <text evidence="6">Belongs to the RnfG family.</text>
</comment>
<protein>
    <recommendedName>
        <fullName evidence="6">Ion-translocating oxidoreductase complex subunit G</fullName>
        <ecNumber evidence="6">7.-.-.-</ecNumber>
    </recommendedName>
    <alternativeName>
        <fullName evidence="6">Rnf electron transport complex subunit G</fullName>
    </alternativeName>
</protein>
<name>A0A0C2HYL3_9PSED</name>
<dbReference type="STRING" id="226910.UCMB321_4177"/>
<keyword evidence="6" id="KW-0812">Transmembrane</keyword>
<reference evidence="8 9" key="1">
    <citation type="submission" date="2015-01" db="EMBL/GenBank/DDBJ databases">
        <title>Complete genome of Pseudomonas batumici UCM B-321 producer of the batumin antibiotic with strong antistaphilococcal and potential anticancer activity.</title>
        <authorList>
            <person name="Klochko V.V."/>
            <person name="Zelena L.B."/>
            <person name="Elena K.A."/>
            <person name="Reva O.N."/>
        </authorList>
    </citation>
    <scope>NUCLEOTIDE SEQUENCE [LARGE SCALE GENOMIC DNA]</scope>
    <source>
        <strain evidence="8 9">UCM B-321</strain>
    </source>
</reference>
<keyword evidence="6" id="KW-0997">Cell inner membrane</keyword>
<keyword evidence="6" id="KW-0472">Membrane</keyword>
<evidence type="ECO:0000256" key="3">
    <source>
        <dbReference type="ARBA" id="ARBA00022630"/>
    </source>
</evidence>
<feature type="modified residue" description="FMN phosphoryl threonine" evidence="6">
    <location>
        <position position="168"/>
    </location>
</feature>
<keyword evidence="3 6" id="KW-0285">Flavoprotein</keyword>
<dbReference type="RefSeq" id="WP_040070336.1">
    <property type="nucleotide sequence ID" value="NZ_CP144470.1"/>
</dbReference>
<dbReference type="InterPro" id="IPR010209">
    <property type="entry name" value="Ion_transpt_RnfG/RsxG"/>
</dbReference>
<evidence type="ECO:0000256" key="2">
    <source>
        <dbReference type="ARBA" id="ARBA00022553"/>
    </source>
</evidence>
<comment type="caution">
    <text evidence="8">The sequence shown here is derived from an EMBL/GenBank/DDBJ whole genome shotgun (WGS) entry which is preliminary data.</text>
</comment>
<keyword evidence="6" id="KW-1133">Transmembrane helix</keyword>
<comment type="cofactor">
    <cofactor evidence="6">
        <name>FMN</name>
        <dbReference type="ChEBI" id="CHEBI:58210"/>
    </cofactor>
</comment>
<dbReference type="GO" id="GO:0005886">
    <property type="term" value="C:plasma membrane"/>
    <property type="evidence" value="ECO:0007669"/>
    <property type="project" value="UniProtKB-SubCell"/>
</dbReference>
<keyword evidence="6" id="KW-1003">Cell membrane</keyword>
<accession>A0A0C2HYL3</accession>
<dbReference type="PATRIC" id="fig|226910.6.peg.4171"/>
<dbReference type="HAMAP" id="MF_00479">
    <property type="entry name" value="RsxG_RnfG"/>
    <property type="match status" value="1"/>
</dbReference>
<dbReference type="GO" id="GO:0010181">
    <property type="term" value="F:FMN binding"/>
    <property type="evidence" value="ECO:0007669"/>
    <property type="project" value="InterPro"/>
</dbReference>
<dbReference type="NCBIfam" id="TIGR01947">
    <property type="entry name" value="rnfG"/>
    <property type="match status" value="1"/>
</dbReference>
<organism evidence="8 9">
    <name type="scientific">Pseudomonas batumici</name>
    <dbReference type="NCBI Taxonomy" id="226910"/>
    <lineage>
        <taxon>Bacteria</taxon>
        <taxon>Pseudomonadati</taxon>
        <taxon>Pseudomonadota</taxon>
        <taxon>Gammaproteobacteria</taxon>
        <taxon>Pseudomonadales</taxon>
        <taxon>Pseudomonadaceae</taxon>
        <taxon>Pseudomonas</taxon>
    </lineage>
</organism>
<gene>
    <name evidence="6" type="primary">rnfG</name>
    <name evidence="8" type="ORF">UCMB321_4177</name>
</gene>
<dbReference type="PIRSF" id="PIRSF006091">
    <property type="entry name" value="E_trnsport_RnfG"/>
    <property type="match status" value="1"/>
</dbReference>
<feature type="domain" description="FMN-binding" evidence="7">
    <location>
        <begin position="93"/>
        <end position="185"/>
    </location>
</feature>
<dbReference type="SMART" id="SM00900">
    <property type="entry name" value="FMN_bind"/>
    <property type="match status" value="1"/>
</dbReference>
<keyword evidence="9" id="KW-1185">Reference proteome</keyword>
<evidence type="ECO:0000256" key="6">
    <source>
        <dbReference type="HAMAP-Rule" id="MF_00479"/>
    </source>
</evidence>
<keyword evidence="6" id="KW-1278">Translocase</keyword>
<keyword evidence="1 6" id="KW-0813">Transport</keyword>
<keyword evidence="4 6" id="KW-0288">FMN</keyword>